<evidence type="ECO:0000313" key="3">
    <source>
        <dbReference type="EMBL" id="MVN75310.1"/>
    </source>
</evidence>
<dbReference type="InterPro" id="IPR001789">
    <property type="entry name" value="Sig_transdc_resp-reg_receiver"/>
</dbReference>
<dbReference type="GO" id="GO:0000160">
    <property type="term" value="P:phosphorelay signal transduction system"/>
    <property type="evidence" value="ECO:0007669"/>
    <property type="project" value="InterPro"/>
</dbReference>
<proteinExistence type="predicted"/>
<dbReference type="AlphaFoldDB" id="A0A7K1TA90"/>
<reference evidence="3 4" key="1">
    <citation type="submission" date="2019-12" db="EMBL/GenBank/DDBJ databases">
        <title>Hymenobacter sp. HMF4947 Genome sequencing and assembly.</title>
        <authorList>
            <person name="Kang H."/>
            <person name="Cha I."/>
            <person name="Kim H."/>
            <person name="Joh K."/>
        </authorList>
    </citation>
    <scope>NUCLEOTIDE SEQUENCE [LARGE SCALE GENOMIC DNA]</scope>
    <source>
        <strain evidence="3 4">HMF4947</strain>
    </source>
</reference>
<dbReference type="RefSeq" id="WP_157562059.1">
    <property type="nucleotide sequence ID" value="NZ_WQKZ01000001.1"/>
</dbReference>
<evidence type="ECO:0000259" key="2">
    <source>
        <dbReference type="PROSITE" id="PS50110"/>
    </source>
</evidence>
<evidence type="ECO:0000256" key="1">
    <source>
        <dbReference type="PROSITE-ProRule" id="PRU00169"/>
    </source>
</evidence>
<dbReference type="PANTHER" id="PTHR44520">
    <property type="entry name" value="RESPONSE REGULATOR RCP1-RELATED"/>
    <property type="match status" value="1"/>
</dbReference>
<feature type="modified residue" description="4-aspartylphosphate" evidence="1">
    <location>
        <position position="57"/>
    </location>
</feature>
<dbReference type="SMART" id="SM00448">
    <property type="entry name" value="REC"/>
    <property type="match status" value="1"/>
</dbReference>
<dbReference type="SUPFAM" id="SSF52172">
    <property type="entry name" value="CheY-like"/>
    <property type="match status" value="1"/>
</dbReference>
<keyword evidence="1" id="KW-0597">Phosphoprotein</keyword>
<dbReference type="PROSITE" id="PS50110">
    <property type="entry name" value="RESPONSE_REGULATORY"/>
    <property type="match status" value="1"/>
</dbReference>
<accession>A0A7K1TA90</accession>
<protein>
    <submittedName>
        <fullName evidence="3">Response regulator</fullName>
    </submittedName>
</protein>
<sequence length="131" mass="14960">MRVLLIDDDFISIFLTKKLLQQEGVADSITCFRSSQDALDCVRQMLPEQMPDIIFLDLNMPVMSGWDFLEALKAEEQKFIGRCRIYILTSSLAPCDTARSKEFNLVAGLIHKPLDVMEIQAIRSYLVESSR</sequence>
<evidence type="ECO:0000313" key="4">
    <source>
        <dbReference type="Proteomes" id="UP000441336"/>
    </source>
</evidence>
<dbReference type="Proteomes" id="UP000441336">
    <property type="component" value="Unassembled WGS sequence"/>
</dbReference>
<dbReference type="Pfam" id="PF00072">
    <property type="entry name" value="Response_reg"/>
    <property type="match status" value="1"/>
</dbReference>
<keyword evidence="4" id="KW-1185">Reference proteome</keyword>
<dbReference type="InterPro" id="IPR011006">
    <property type="entry name" value="CheY-like_superfamily"/>
</dbReference>
<dbReference type="PANTHER" id="PTHR44520:SF2">
    <property type="entry name" value="RESPONSE REGULATOR RCP1"/>
    <property type="match status" value="1"/>
</dbReference>
<dbReference type="InterPro" id="IPR052893">
    <property type="entry name" value="TCS_response_regulator"/>
</dbReference>
<gene>
    <name evidence="3" type="ORF">GO988_03130</name>
</gene>
<name>A0A7K1TA90_9BACT</name>
<feature type="domain" description="Response regulatory" evidence="2">
    <location>
        <begin position="2"/>
        <end position="127"/>
    </location>
</feature>
<dbReference type="Gene3D" id="3.40.50.2300">
    <property type="match status" value="1"/>
</dbReference>
<dbReference type="EMBL" id="WQKZ01000001">
    <property type="protein sequence ID" value="MVN75310.1"/>
    <property type="molecule type" value="Genomic_DNA"/>
</dbReference>
<organism evidence="3 4">
    <name type="scientific">Hymenobacter ginkgonis</name>
    <dbReference type="NCBI Taxonomy" id="2682976"/>
    <lineage>
        <taxon>Bacteria</taxon>
        <taxon>Pseudomonadati</taxon>
        <taxon>Bacteroidota</taxon>
        <taxon>Cytophagia</taxon>
        <taxon>Cytophagales</taxon>
        <taxon>Hymenobacteraceae</taxon>
        <taxon>Hymenobacter</taxon>
    </lineage>
</organism>
<comment type="caution">
    <text evidence="3">The sequence shown here is derived from an EMBL/GenBank/DDBJ whole genome shotgun (WGS) entry which is preliminary data.</text>
</comment>